<comment type="catalytic activity">
    <reaction evidence="10">
        <text>L-threonyl-[protein] + ATP = O-phospho-L-threonyl-[protein] + ADP + H(+)</text>
        <dbReference type="Rhea" id="RHEA:46608"/>
        <dbReference type="Rhea" id="RHEA-COMP:11060"/>
        <dbReference type="Rhea" id="RHEA-COMP:11605"/>
        <dbReference type="ChEBI" id="CHEBI:15378"/>
        <dbReference type="ChEBI" id="CHEBI:30013"/>
        <dbReference type="ChEBI" id="CHEBI:30616"/>
        <dbReference type="ChEBI" id="CHEBI:61977"/>
        <dbReference type="ChEBI" id="CHEBI:456216"/>
        <dbReference type="EC" id="2.7.11.1"/>
    </reaction>
</comment>
<keyword evidence="9" id="KW-0342">GTP-binding</keyword>
<dbReference type="Pfam" id="PF25497">
    <property type="entry name" value="COR-B"/>
    <property type="match status" value="1"/>
</dbReference>
<keyword evidence="2" id="KW-0723">Serine/threonine-protein kinase</keyword>
<dbReference type="InterPro" id="IPR024983">
    <property type="entry name" value="CHAT_dom"/>
</dbReference>
<evidence type="ECO:0000256" key="10">
    <source>
        <dbReference type="ARBA" id="ARBA00047899"/>
    </source>
</evidence>
<dbReference type="Pfam" id="PF08477">
    <property type="entry name" value="Roc"/>
    <property type="match status" value="1"/>
</dbReference>
<dbReference type="FunFam" id="3.80.10.10:FF:001164">
    <property type="entry name" value="GH01279p"/>
    <property type="match status" value="2"/>
</dbReference>
<accession>A0A0V7ZSH5</accession>
<organism evidence="14 15">
    <name type="scientific">Mastigocoleus testarum BC008</name>
    <dbReference type="NCBI Taxonomy" id="371196"/>
    <lineage>
        <taxon>Bacteria</taxon>
        <taxon>Bacillati</taxon>
        <taxon>Cyanobacteriota</taxon>
        <taxon>Cyanophyceae</taxon>
        <taxon>Nostocales</taxon>
        <taxon>Hapalosiphonaceae</taxon>
        <taxon>Mastigocoleus</taxon>
    </lineage>
</organism>
<dbReference type="PROSITE" id="PS51450">
    <property type="entry name" value="LRR"/>
    <property type="match status" value="8"/>
</dbReference>
<dbReference type="InterPro" id="IPR050216">
    <property type="entry name" value="LRR_domain-containing"/>
</dbReference>
<feature type="compositionally biased region" description="Basic and acidic residues" evidence="12">
    <location>
        <begin position="824"/>
        <end position="833"/>
    </location>
</feature>
<evidence type="ECO:0000256" key="4">
    <source>
        <dbReference type="ARBA" id="ARBA00022679"/>
    </source>
</evidence>
<dbReference type="GO" id="GO:0005737">
    <property type="term" value="C:cytoplasm"/>
    <property type="evidence" value="ECO:0007669"/>
    <property type="project" value="TreeGrafter"/>
</dbReference>
<dbReference type="InterPro" id="IPR001611">
    <property type="entry name" value="Leu-rich_rpt"/>
</dbReference>
<dbReference type="SUPFAM" id="SSF52540">
    <property type="entry name" value="P-loop containing nucleoside triphosphate hydrolases"/>
    <property type="match status" value="1"/>
</dbReference>
<dbReference type="InterPro" id="IPR027417">
    <property type="entry name" value="P-loop_NTPase"/>
</dbReference>
<dbReference type="InterPro" id="IPR032171">
    <property type="entry name" value="COR-A"/>
</dbReference>
<evidence type="ECO:0000259" key="13">
    <source>
        <dbReference type="PROSITE" id="PS51424"/>
    </source>
</evidence>
<dbReference type="InterPro" id="IPR055414">
    <property type="entry name" value="LRR_R13L4/SHOC2-like"/>
</dbReference>
<sequence>MTTEELLEKIEQAATEGLTRLDLSAMDLIKLPPQIAQLSSLQILALGWNQLRSLPAEIGQLTNLQTLNLENNQLRSLPAEIGQLTNLQTLNLGDNQLSTLPIEFGQLTNLQTLHLEDNQFRILPIEIGQLRNLQTLDLYNNQLRDLPAEFGQLINLQTLYLSFNQLSSLPAEFGQLTNLQSFNLKNNQLRDLPAEFGQLTNLQSFNLKNNQLRSLPAEFVQLTNLQTLHLEDNQLIGLPIEIGQLRNLQTLDLSFNQLRSLPAEIGQLTNLRTLNLTSNKLNSLPVEIGNLYSCLTQLDLSGNPLESLPPEIRGRESEVILNFYKQQLEQKTDYLYEAKFLIIGEGGAGKTSLAKKIEDENYQLKPDEESTQGIDIIQWKFSLENGKEFRVNIWDFGGQEIYHQTHQFFLTKRSLYALVADSRREDTNFYWWIKVAELLSDSSPILIIKNEKQDRQCDVNERQLRSEFLNLKEVLATNLATNRGLEEVKKNIGSYIKNLPHVGENSALPKIWVKIRSDLDNDSRNYISIHEYYQLCENYKLTDRKDILNLSSYLHDLGVFLHFQDDPTLKHYVILKPEWGTTAVYKVLDNPDVRKNLGCFTQDKLADIWKDSKYADMQDELMQLMMRFKLCYPIPSRPGNYIAPQLLDSNQLEYTWESSNNLILRYKYDFMPKGIIIRFIVETHPWIEEQKLVWKSGVILNKDETRAEVIENYNQREIKVRVSGNRKKELLAVVDHELEKIHHSFERLKYKTLVPCNCKKCLGTEEPYVYPLEKLHKRLKDGRPQIECDNSYEMVDILRLIDDVNLSPQSEDRESQVPTTPLQRDLENEREKSFNQSQTTTNYQDFQITVDKNNNIRASSDVGGEVSGQLRLNMRIIKPILNLIKREEIDKELLKDLGNELYQALFPNQINARFHATMASTQGNEYSVRLRLIFESPELAALPWEFLYYEGTNTFLANDKQTVVSRYIDVPLQKRHIKAASLPLKILLVISTPSDLASLDATGEVNLIQEALKKHIEASLIELDILTEATTRNIRRKLDEKAYNVFHFIGHGIFKDNKGHIALVDEENGKSKLLDDERFASFFLGDRKIGLVLLNCCKGATVSTNKTFAGTAPNLVQKGIPAVIAMQYTILDRTAKLFADEFYSYLAQGNPVDTAIQKTRNAISQDVGLDRRDFATPVLYMRAKDGVILDFDKL</sequence>
<dbReference type="InterPro" id="IPR003591">
    <property type="entry name" value="Leu-rich_rpt_typical-subtyp"/>
</dbReference>
<comment type="catalytic activity">
    <reaction evidence="11">
        <text>L-seryl-[protein] + ATP = O-phospho-L-seryl-[protein] + ADP + H(+)</text>
        <dbReference type="Rhea" id="RHEA:17989"/>
        <dbReference type="Rhea" id="RHEA-COMP:9863"/>
        <dbReference type="Rhea" id="RHEA-COMP:11604"/>
        <dbReference type="ChEBI" id="CHEBI:15378"/>
        <dbReference type="ChEBI" id="CHEBI:29999"/>
        <dbReference type="ChEBI" id="CHEBI:30616"/>
        <dbReference type="ChEBI" id="CHEBI:83421"/>
        <dbReference type="ChEBI" id="CHEBI:456216"/>
        <dbReference type="EC" id="2.7.11.1"/>
    </reaction>
</comment>
<keyword evidence="8" id="KW-0067">ATP-binding</keyword>
<evidence type="ECO:0000256" key="7">
    <source>
        <dbReference type="ARBA" id="ARBA00022777"/>
    </source>
</evidence>
<dbReference type="SMART" id="SM00369">
    <property type="entry name" value="LRR_TYP"/>
    <property type="match status" value="12"/>
</dbReference>
<keyword evidence="6" id="KW-0547">Nucleotide-binding</keyword>
<dbReference type="Gene3D" id="1.10.10.10">
    <property type="entry name" value="Winged helix-like DNA-binding domain superfamily/Winged helix DNA-binding domain"/>
    <property type="match status" value="1"/>
</dbReference>
<evidence type="ECO:0000313" key="15">
    <source>
        <dbReference type="Proteomes" id="UP000053372"/>
    </source>
</evidence>
<dbReference type="Proteomes" id="UP000053372">
    <property type="component" value="Unassembled WGS sequence"/>
</dbReference>
<dbReference type="OrthoDB" id="459949at2"/>
<dbReference type="InterPro" id="IPR057263">
    <property type="entry name" value="COR-B"/>
</dbReference>
<dbReference type="Pfam" id="PF12799">
    <property type="entry name" value="LRR_4"/>
    <property type="match status" value="1"/>
</dbReference>
<dbReference type="Gene3D" id="1.10.10.2200">
    <property type="match status" value="1"/>
</dbReference>
<dbReference type="SMART" id="SM00364">
    <property type="entry name" value="LRR_BAC"/>
    <property type="match status" value="11"/>
</dbReference>
<dbReference type="Pfam" id="PF23598">
    <property type="entry name" value="LRR_14"/>
    <property type="match status" value="1"/>
</dbReference>
<name>A0A0V7ZSH5_9CYAN</name>
<evidence type="ECO:0000256" key="6">
    <source>
        <dbReference type="ARBA" id="ARBA00022741"/>
    </source>
</evidence>
<dbReference type="EC" id="2.7.11.1" evidence="1"/>
<feature type="domain" description="Roc" evidence="13">
    <location>
        <begin position="331"/>
        <end position="499"/>
    </location>
</feature>
<evidence type="ECO:0000256" key="2">
    <source>
        <dbReference type="ARBA" id="ARBA00022527"/>
    </source>
</evidence>
<dbReference type="InterPro" id="IPR036388">
    <property type="entry name" value="WH-like_DNA-bd_sf"/>
</dbReference>
<evidence type="ECO:0000256" key="5">
    <source>
        <dbReference type="ARBA" id="ARBA00022737"/>
    </source>
</evidence>
<dbReference type="PROSITE" id="PS51424">
    <property type="entry name" value="ROC"/>
    <property type="match status" value="1"/>
</dbReference>
<dbReference type="InterPro" id="IPR020859">
    <property type="entry name" value="ROC"/>
</dbReference>
<evidence type="ECO:0000313" key="14">
    <source>
        <dbReference type="EMBL" id="KST67422.1"/>
    </source>
</evidence>
<dbReference type="Gene3D" id="3.30.70.1390">
    <property type="entry name" value="ROC domain from the Parkinson's disease-associated leucine-rich repeat kinase 2"/>
    <property type="match status" value="1"/>
</dbReference>
<evidence type="ECO:0000256" key="8">
    <source>
        <dbReference type="ARBA" id="ARBA00022840"/>
    </source>
</evidence>
<evidence type="ECO:0000256" key="1">
    <source>
        <dbReference type="ARBA" id="ARBA00012513"/>
    </source>
</evidence>
<dbReference type="InterPro" id="IPR025875">
    <property type="entry name" value="Leu-rich_rpt_4"/>
</dbReference>
<dbReference type="PANTHER" id="PTHR48051:SF39">
    <property type="entry name" value="P53-INDUCED DEATH DOMAIN PROTEIN 1"/>
    <property type="match status" value="1"/>
</dbReference>
<gene>
    <name evidence="14" type="ORF">BC008_29965</name>
</gene>
<keyword evidence="4" id="KW-0808">Transferase</keyword>
<reference evidence="14 15" key="1">
    <citation type="journal article" date="2015" name="Genome Announc.">
        <title>Draft Genome of the Euendolithic (true boring) Cyanobacterium Mastigocoleus testarum strain BC008.</title>
        <authorList>
            <person name="Guida B.S."/>
            <person name="Garcia-Pichel F."/>
        </authorList>
    </citation>
    <scope>NUCLEOTIDE SEQUENCE [LARGE SCALE GENOMIC DNA]</scope>
    <source>
        <strain evidence="14 15">BC008</strain>
    </source>
</reference>
<evidence type="ECO:0000256" key="3">
    <source>
        <dbReference type="ARBA" id="ARBA00022614"/>
    </source>
</evidence>
<dbReference type="Gene3D" id="3.30.310.200">
    <property type="match status" value="1"/>
</dbReference>
<dbReference type="EMBL" id="LMTZ01000088">
    <property type="protein sequence ID" value="KST67422.1"/>
    <property type="molecule type" value="Genomic_DNA"/>
</dbReference>
<evidence type="ECO:0000256" key="11">
    <source>
        <dbReference type="ARBA" id="ARBA00048679"/>
    </source>
</evidence>
<dbReference type="Gene3D" id="3.80.10.10">
    <property type="entry name" value="Ribonuclease Inhibitor"/>
    <property type="match status" value="3"/>
</dbReference>
<proteinExistence type="predicted"/>
<dbReference type="SUPFAM" id="SSF52058">
    <property type="entry name" value="L domain-like"/>
    <property type="match status" value="1"/>
</dbReference>
<feature type="region of interest" description="Disordered" evidence="12">
    <location>
        <begin position="808"/>
        <end position="839"/>
    </location>
</feature>
<dbReference type="PRINTS" id="PR00449">
    <property type="entry name" value="RASTRNSFRMNG"/>
</dbReference>
<keyword evidence="7" id="KW-0418">Kinase</keyword>
<dbReference type="Pfam" id="PF13855">
    <property type="entry name" value="LRR_8"/>
    <property type="match status" value="1"/>
</dbReference>
<keyword evidence="5" id="KW-0677">Repeat</keyword>
<dbReference type="PANTHER" id="PTHR48051">
    <property type="match status" value="1"/>
</dbReference>
<dbReference type="Pfam" id="PF12770">
    <property type="entry name" value="CHAT"/>
    <property type="match status" value="1"/>
</dbReference>
<keyword evidence="3" id="KW-0433">Leucine-rich repeat</keyword>
<dbReference type="AlphaFoldDB" id="A0A0V7ZSH5"/>
<keyword evidence="15" id="KW-1185">Reference proteome</keyword>
<comment type="caution">
    <text evidence="14">The sequence shown here is derived from an EMBL/GenBank/DDBJ whole genome shotgun (WGS) entry which is preliminary data.</text>
</comment>
<evidence type="ECO:0000256" key="12">
    <source>
        <dbReference type="SAM" id="MobiDB-lite"/>
    </source>
</evidence>
<evidence type="ECO:0000256" key="9">
    <source>
        <dbReference type="ARBA" id="ARBA00023134"/>
    </source>
</evidence>
<dbReference type="InterPro" id="IPR032675">
    <property type="entry name" value="LRR_dom_sf"/>
</dbReference>
<dbReference type="GO" id="GO:0005524">
    <property type="term" value="F:ATP binding"/>
    <property type="evidence" value="ECO:0007669"/>
    <property type="project" value="UniProtKB-KW"/>
</dbReference>
<dbReference type="Pfam" id="PF16095">
    <property type="entry name" value="COR-A"/>
    <property type="match status" value="1"/>
</dbReference>
<dbReference type="RefSeq" id="WP_058183692.1">
    <property type="nucleotide sequence ID" value="NZ_LMTZ01000088.1"/>
</dbReference>
<dbReference type="PRINTS" id="PR00019">
    <property type="entry name" value="LEURICHRPT"/>
</dbReference>
<protein>
    <recommendedName>
        <fullName evidence="1">non-specific serine/threonine protein kinase</fullName>
        <ecNumber evidence="1">2.7.11.1</ecNumber>
    </recommendedName>
</protein>
<dbReference type="GO" id="GO:0004674">
    <property type="term" value="F:protein serine/threonine kinase activity"/>
    <property type="evidence" value="ECO:0007669"/>
    <property type="project" value="UniProtKB-KW"/>
</dbReference>
<dbReference type="GO" id="GO:0009274">
    <property type="term" value="C:peptidoglycan-based cell wall"/>
    <property type="evidence" value="ECO:0007669"/>
    <property type="project" value="UniProtKB-ARBA"/>
</dbReference>